<protein>
    <recommendedName>
        <fullName evidence="4">ABC transmembrane type-1 domain-containing protein</fullName>
    </recommendedName>
</protein>
<dbReference type="EMBL" id="JAUSWG010000001">
    <property type="protein sequence ID" value="MDQ0554930.1"/>
    <property type="molecule type" value="Genomic_DNA"/>
</dbReference>
<comment type="caution">
    <text evidence="2">The sequence shown here is derived from an EMBL/GenBank/DDBJ whole genome shotgun (WGS) entry which is preliminary data.</text>
</comment>
<name>A0ABU0MVM6_9FIRM</name>
<sequence length="162" mass="18365">MINGIIKLFYSEIVKSKMKSMPSKEYDLRAEFKDISNVAMKIDGFFLIAFKVLIALTIIIIALSINLLFGIGSILILLAYSMHKLHIANQITDQVKDGMENIKINLESSSQNVVTDNIKQKINALICLLFIGIFSNFNYIIIGCFIIVFMFTIKDIYSNINK</sequence>
<accession>A0ABU0MVM6</accession>
<evidence type="ECO:0008006" key="4">
    <source>
        <dbReference type="Google" id="ProtNLM"/>
    </source>
</evidence>
<dbReference type="Proteomes" id="UP001232584">
    <property type="component" value="Unassembled WGS sequence"/>
</dbReference>
<keyword evidence="1" id="KW-0812">Transmembrane</keyword>
<organism evidence="2 3">
    <name type="scientific">Paraclostridium ghonii</name>
    <dbReference type="NCBI Taxonomy" id="29358"/>
    <lineage>
        <taxon>Bacteria</taxon>
        <taxon>Bacillati</taxon>
        <taxon>Bacillota</taxon>
        <taxon>Clostridia</taxon>
        <taxon>Peptostreptococcales</taxon>
        <taxon>Peptostreptococcaceae</taxon>
        <taxon>Paraclostridium</taxon>
    </lineage>
</organism>
<reference evidence="2 3" key="1">
    <citation type="submission" date="2023-07" db="EMBL/GenBank/DDBJ databases">
        <title>Genomic Encyclopedia of Type Strains, Phase IV (KMG-IV): sequencing the most valuable type-strain genomes for metagenomic binning, comparative biology and taxonomic classification.</title>
        <authorList>
            <person name="Goeker M."/>
        </authorList>
    </citation>
    <scope>NUCLEOTIDE SEQUENCE [LARGE SCALE GENOMIC DNA]</scope>
    <source>
        <strain evidence="2 3">DSM 15049</strain>
    </source>
</reference>
<evidence type="ECO:0000313" key="2">
    <source>
        <dbReference type="EMBL" id="MDQ0554930.1"/>
    </source>
</evidence>
<feature type="transmembrane region" description="Helical" evidence="1">
    <location>
        <begin position="125"/>
        <end position="153"/>
    </location>
</feature>
<keyword evidence="3" id="KW-1185">Reference proteome</keyword>
<proteinExistence type="predicted"/>
<feature type="transmembrane region" description="Helical" evidence="1">
    <location>
        <begin position="45"/>
        <end position="78"/>
    </location>
</feature>
<keyword evidence="1" id="KW-1133">Transmembrane helix</keyword>
<evidence type="ECO:0000256" key="1">
    <source>
        <dbReference type="SAM" id="Phobius"/>
    </source>
</evidence>
<keyword evidence="1" id="KW-0472">Membrane</keyword>
<dbReference type="RefSeq" id="WP_307501131.1">
    <property type="nucleotide sequence ID" value="NZ_BAAACE010000026.1"/>
</dbReference>
<evidence type="ECO:0000313" key="3">
    <source>
        <dbReference type="Proteomes" id="UP001232584"/>
    </source>
</evidence>
<gene>
    <name evidence="2" type="ORF">QOZ92_000040</name>
</gene>